<dbReference type="GO" id="GO:0016740">
    <property type="term" value="F:transferase activity"/>
    <property type="evidence" value="ECO:0007669"/>
    <property type="project" value="UniProtKB-KW"/>
</dbReference>
<keyword evidence="3" id="KW-1185">Reference proteome</keyword>
<dbReference type="RefSeq" id="XP_040674971.1">
    <property type="nucleotide sequence ID" value="XM_040827063.1"/>
</dbReference>
<dbReference type="Proteomes" id="UP000030816">
    <property type="component" value="Unassembled WGS sequence"/>
</dbReference>
<reference evidence="2 3" key="1">
    <citation type="journal article" date="2014" name="Proc. Natl. Acad. Sci. U.S.A.">
        <title>Trajectory and genomic determinants of fungal-pathogen speciation and host adaptation.</title>
        <authorList>
            <person name="Hu X."/>
            <person name="Xiao G."/>
            <person name="Zheng P."/>
            <person name="Shang Y."/>
            <person name="Su Y."/>
            <person name="Zhang X."/>
            <person name="Liu X."/>
            <person name="Zhan S."/>
            <person name="St Leger R.J."/>
            <person name="Wang C."/>
        </authorList>
    </citation>
    <scope>NUCLEOTIDE SEQUENCE [LARGE SCALE GENOMIC DNA]</scope>
    <source>
        <strain evidence="2 3">ARSEF 1941</strain>
    </source>
</reference>
<dbReference type="GeneID" id="63742720"/>
<evidence type="ECO:0000256" key="1">
    <source>
        <dbReference type="ARBA" id="ARBA00006333"/>
    </source>
</evidence>
<proteinExistence type="inferred from homology"/>
<sequence length="550" mass="61142">MATDIEGAARSLVSSMAKSAGSKAGTCTLSVSVYDTAWVAMVDKQVNGGSVPLFPECFQCLLDAQLPDGSWESYAGTVDGILNTMAALLALKKRCNGTRGLPNIDLKSRCFRAETALRLMFERWDITQCDRVGFEMVIPSLLRLLEQHNTQIDFSGRELLMQMHDEKMSGLYTRLSGRGQTTLIHSLEAFVGRLDYGEMKHYLSPGGSMMGSPSSTAAYLMFSPSWDERAEAYLRLVTHTPSHARQKGGVPFAFPTTIFELSWVTVTLLEAGFTVQDLGESNVGIVKDFLSENLRLNNGLASFAPNLLPDADDTVMALSAVYLLGERVSLKPLFETFEVPTHFRTYEGERNPSLSVNCNVLLCLLRRHDVYRYTAKVAKVASYLTEAWDGPLFKDKWNESEQYLTMLLAKALVLLLARRRANELDGLLIGDLMVEEQIPAMLLDIVNRLFCSQEKNGSWESKHEVTAYALLALVALADHPWMPAVDQELRLRLRRGRDYLQKSQSSWGQGNHVWIGKVAFSVSNFSAAYCLAAVKATQQLCLGFPAARQD</sequence>
<comment type="caution">
    <text evidence="2">The sequence shown here is derived from an EMBL/GenBank/DDBJ whole genome shotgun (WGS) entry which is preliminary data.</text>
</comment>
<evidence type="ECO:0000313" key="3">
    <source>
        <dbReference type="Proteomes" id="UP000030816"/>
    </source>
</evidence>
<dbReference type="InterPro" id="IPR008930">
    <property type="entry name" value="Terpenoid_cyclase/PrenylTrfase"/>
</dbReference>
<dbReference type="GO" id="GO:0016102">
    <property type="term" value="P:diterpenoid biosynthetic process"/>
    <property type="evidence" value="ECO:0007669"/>
    <property type="project" value="TreeGrafter"/>
</dbReference>
<dbReference type="PANTHER" id="PTHR31739">
    <property type="entry name" value="ENT-COPALYL DIPHOSPHATE SYNTHASE, CHLOROPLASTIC"/>
    <property type="match status" value="1"/>
</dbReference>
<comment type="similarity">
    <text evidence="1">Belongs to the terpene synthase family.</text>
</comment>
<dbReference type="GO" id="GO:0010333">
    <property type="term" value="F:terpene synthase activity"/>
    <property type="evidence" value="ECO:0007669"/>
    <property type="project" value="InterPro"/>
</dbReference>
<dbReference type="EMBL" id="AZHE01000048">
    <property type="protein sequence ID" value="KHN93905.1"/>
    <property type="molecule type" value="Genomic_DNA"/>
</dbReference>
<protein>
    <submittedName>
        <fullName evidence="2">Terpenoid cylases/protein prenyltransferase alpha-alpha toroid</fullName>
    </submittedName>
</protein>
<dbReference type="Gene3D" id="1.50.10.160">
    <property type="match status" value="1"/>
</dbReference>
<gene>
    <name evidence="2" type="ORF">MAM_08265</name>
</gene>
<dbReference type="InterPro" id="IPR050148">
    <property type="entry name" value="Terpene_synthase-like"/>
</dbReference>
<dbReference type="GO" id="GO:0000287">
    <property type="term" value="F:magnesium ion binding"/>
    <property type="evidence" value="ECO:0007669"/>
    <property type="project" value="TreeGrafter"/>
</dbReference>
<dbReference type="SUPFAM" id="SSF48239">
    <property type="entry name" value="Terpenoid cyclases/Protein prenyltransferases"/>
    <property type="match status" value="1"/>
</dbReference>
<accession>A0A0B2WLK7</accession>
<name>A0A0B2WLK7_METAS</name>
<dbReference type="STRING" id="1081103.A0A0B2WLK7"/>
<dbReference type="AlphaFoldDB" id="A0A0B2WLK7"/>
<dbReference type="PANTHER" id="PTHR31739:SF25">
    <property type="entry name" value="(E,E)-GERANYLLINALOOL SYNTHASE"/>
    <property type="match status" value="1"/>
</dbReference>
<keyword evidence="2" id="KW-0808">Transferase</keyword>
<organism evidence="2 3">
    <name type="scientific">Metarhizium album (strain ARSEF 1941)</name>
    <dbReference type="NCBI Taxonomy" id="1081103"/>
    <lineage>
        <taxon>Eukaryota</taxon>
        <taxon>Fungi</taxon>
        <taxon>Dikarya</taxon>
        <taxon>Ascomycota</taxon>
        <taxon>Pezizomycotina</taxon>
        <taxon>Sordariomycetes</taxon>
        <taxon>Hypocreomycetidae</taxon>
        <taxon>Hypocreales</taxon>
        <taxon>Clavicipitaceae</taxon>
        <taxon>Metarhizium</taxon>
    </lineage>
</organism>
<dbReference type="Gene3D" id="1.50.10.20">
    <property type="match status" value="1"/>
</dbReference>
<dbReference type="HOGENOM" id="CLU_481431_0_0_1"/>
<dbReference type="OrthoDB" id="4870559at2759"/>
<evidence type="ECO:0000313" key="2">
    <source>
        <dbReference type="EMBL" id="KHN93905.1"/>
    </source>
</evidence>